<proteinExistence type="predicted"/>
<accession>A0A5B7CFV7</accession>
<comment type="caution">
    <text evidence="1">The sequence shown here is derived from an EMBL/GenBank/DDBJ whole genome shotgun (WGS) entry which is preliminary data.</text>
</comment>
<keyword evidence="2" id="KW-1185">Reference proteome</keyword>
<dbReference type="Proteomes" id="UP000324222">
    <property type="component" value="Unassembled WGS sequence"/>
</dbReference>
<evidence type="ECO:0000313" key="1">
    <source>
        <dbReference type="EMBL" id="MPC08128.1"/>
    </source>
</evidence>
<gene>
    <name evidence="1" type="ORF">E2C01_000704</name>
</gene>
<name>A0A5B7CFV7_PORTR</name>
<dbReference type="EMBL" id="VSRR010000018">
    <property type="protein sequence ID" value="MPC08128.1"/>
    <property type="molecule type" value="Genomic_DNA"/>
</dbReference>
<sequence>MNVNGEPQCQPGRRTNLVTQLHGSGLGCLFLKKTLLIPVAPPLSPSRKFPVRIPRGQKKCVLVTATKKDRPGP</sequence>
<dbReference type="AlphaFoldDB" id="A0A5B7CFV7"/>
<protein>
    <submittedName>
        <fullName evidence="1">Uncharacterized protein</fullName>
    </submittedName>
</protein>
<organism evidence="1 2">
    <name type="scientific">Portunus trituberculatus</name>
    <name type="common">Swimming crab</name>
    <name type="synonym">Neptunus trituberculatus</name>
    <dbReference type="NCBI Taxonomy" id="210409"/>
    <lineage>
        <taxon>Eukaryota</taxon>
        <taxon>Metazoa</taxon>
        <taxon>Ecdysozoa</taxon>
        <taxon>Arthropoda</taxon>
        <taxon>Crustacea</taxon>
        <taxon>Multicrustacea</taxon>
        <taxon>Malacostraca</taxon>
        <taxon>Eumalacostraca</taxon>
        <taxon>Eucarida</taxon>
        <taxon>Decapoda</taxon>
        <taxon>Pleocyemata</taxon>
        <taxon>Brachyura</taxon>
        <taxon>Eubrachyura</taxon>
        <taxon>Portunoidea</taxon>
        <taxon>Portunidae</taxon>
        <taxon>Portuninae</taxon>
        <taxon>Portunus</taxon>
    </lineage>
</organism>
<evidence type="ECO:0000313" key="2">
    <source>
        <dbReference type="Proteomes" id="UP000324222"/>
    </source>
</evidence>
<reference evidence="1 2" key="1">
    <citation type="submission" date="2019-05" db="EMBL/GenBank/DDBJ databases">
        <title>Another draft genome of Portunus trituberculatus and its Hox gene families provides insights of decapod evolution.</title>
        <authorList>
            <person name="Jeong J.-H."/>
            <person name="Song I."/>
            <person name="Kim S."/>
            <person name="Choi T."/>
            <person name="Kim D."/>
            <person name="Ryu S."/>
            <person name="Kim W."/>
        </authorList>
    </citation>
    <scope>NUCLEOTIDE SEQUENCE [LARGE SCALE GENOMIC DNA]</scope>
    <source>
        <tissue evidence="1">Muscle</tissue>
    </source>
</reference>